<evidence type="ECO:0000313" key="1">
    <source>
        <dbReference type="EnsemblPlants" id="AET7Gv20886400.3"/>
    </source>
</evidence>
<dbReference type="Proteomes" id="UP000015105">
    <property type="component" value="Chromosome 7D"/>
</dbReference>
<reference evidence="1" key="4">
    <citation type="submission" date="2019-03" db="UniProtKB">
        <authorList>
            <consortium name="EnsemblPlants"/>
        </authorList>
    </citation>
    <scope>IDENTIFICATION</scope>
</reference>
<proteinExistence type="predicted"/>
<reference evidence="1" key="3">
    <citation type="journal article" date="2017" name="Nature">
        <title>Genome sequence of the progenitor of the wheat D genome Aegilops tauschii.</title>
        <authorList>
            <person name="Luo M.C."/>
            <person name="Gu Y.Q."/>
            <person name="Puiu D."/>
            <person name="Wang H."/>
            <person name="Twardziok S.O."/>
            <person name="Deal K.R."/>
            <person name="Huo N."/>
            <person name="Zhu T."/>
            <person name="Wang L."/>
            <person name="Wang Y."/>
            <person name="McGuire P.E."/>
            <person name="Liu S."/>
            <person name="Long H."/>
            <person name="Ramasamy R.K."/>
            <person name="Rodriguez J.C."/>
            <person name="Van S.L."/>
            <person name="Yuan L."/>
            <person name="Wang Z."/>
            <person name="Xia Z."/>
            <person name="Xiao L."/>
            <person name="Anderson O.D."/>
            <person name="Ouyang S."/>
            <person name="Liang Y."/>
            <person name="Zimin A.V."/>
            <person name="Pertea G."/>
            <person name="Qi P."/>
            <person name="Bennetzen J.L."/>
            <person name="Dai X."/>
            <person name="Dawson M.W."/>
            <person name="Muller H.G."/>
            <person name="Kugler K."/>
            <person name="Rivarola-Duarte L."/>
            <person name="Spannagl M."/>
            <person name="Mayer K.F.X."/>
            <person name="Lu F.H."/>
            <person name="Bevan M.W."/>
            <person name="Leroy P."/>
            <person name="Li P."/>
            <person name="You F.M."/>
            <person name="Sun Q."/>
            <person name="Liu Z."/>
            <person name="Lyons E."/>
            <person name="Wicker T."/>
            <person name="Salzberg S.L."/>
            <person name="Devos K.M."/>
            <person name="Dvorak J."/>
        </authorList>
    </citation>
    <scope>NUCLEOTIDE SEQUENCE [LARGE SCALE GENOMIC DNA]</scope>
    <source>
        <strain evidence="1">cv. AL8/78</strain>
    </source>
</reference>
<dbReference type="EnsemblPlants" id="AET7Gv20886400.3">
    <property type="protein sequence ID" value="AET7Gv20886400.3"/>
    <property type="gene ID" value="AET7Gv20886400"/>
</dbReference>
<reference evidence="2" key="1">
    <citation type="journal article" date="2014" name="Science">
        <title>Ancient hybridizations among the ancestral genomes of bread wheat.</title>
        <authorList>
            <consortium name="International Wheat Genome Sequencing Consortium,"/>
            <person name="Marcussen T."/>
            <person name="Sandve S.R."/>
            <person name="Heier L."/>
            <person name="Spannagl M."/>
            <person name="Pfeifer M."/>
            <person name="Jakobsen K.S."/>
            <person name="Wulff B.B."/>
            <person name="Steuernagel B."/>
            <person name="Mayer K.F."/>
            <person name="Olsen O.A."/>
        </authorList>
    </citation>
    <scope>NUCLEOTIDE SEQUENCE [LARGE SCALE GENOMIC DNA]</scope>
    <source>
        <strain evidence="2">cv. AL8/78</strain>
    </source>
</reference>
<accession>A0A453SBU0</accession>
<organism evidence="1 2">
    <name type="scientific">Aegilops tauschii subsp. strangulata</name>
    <name type="common">Goatgrass</name>
    <dbReference type="NCBI Taxonomy" id="200361"/>
    <lineage>
        <taxon>Eukaryota</taxon>
        <taxon>Viridiplantae</taxon>
        <taxon>Streptophyta</taxon>
        <taxon>Embryophyta</taxon>
        <taxon>Tracheophyta</taxon>
        <taxon>Spermatophyta</taxon>
        <taxon>Magnoliopsida</taxon>
        <taxon>Liliopsida</taxon>
        <taxon>Poales</taxon>
        <taxon>Poaceae</taxon>
        <taxon>BOP clade</taxon>
        <taxon>Pooideae</taxon>
        <taxon>Triticodae</taxon>
        <taxon>Triticeae</taxon>
        <taxon>Triticinae</taxon>
        <taxon>Aegilops</taxon>
    </lineage>
</organism>
<name>A0A453SBU0_AEGTS</name>
<dbReference type="AlphaFoldDB" id="A0A453SBU0"/>
<dbReference type="Gramene" id="AET7Gv20886400.3">
    <property type="protein sequence ID" value="AET7Gv20886400.3"/>
    <property type="gene ID" value="AET7Gv20886400"/>
</dbReference>
<reference evidence="2" key="2">
    <citation type="journal article" date="2017" name="Nat. Plants">
        <title>The Aegilops tauschii genome reveals multiple impacts of transposons.</title>
        <authorList>
            <person name="Zhao G."/>
            <person name="Zou C."/>
            <person name="Li K."/>
            <person name="Wang K."/>
            <person name="Li T."/>
            <person name="Gao L."/>
            <person name="Zhang X."/>
            <person name="Wang H."/>
            <person name="Yang Z."/>
            <person name="Liu X."/>
            <person name="Jiang W."/>
            <person name="Mao L."/>
            <person name="Kong X."/>
            <person name="Jiao Y."/>
            <person name="Jia J."/>
        </authorList>
    </citation>
    <scope>NUCLEOTIDE SEQUENCE [LARGE SCALE GENOMIC DNA]</scope>
    <source>
        <strain evidence="2">cv. AL8/78</strain>
    </source>
</reference>
<keyword evidence="2" id="KW-1185">Reference proteome</keyword>
<protein>
    <submittedName>
        <fullName evidence="1">Uncharacterized protein</fullName>
    </submittedName>
</protein>
<evidence type="ECO:0000313" key="2">
    <source>
        <dbReference type="Proteomes" id="UP000015105"/>
    </source>
</evidence>
<reference evidence="1" key="5">
    <citation type="journal article" date="2021" name="G3 (Bethesda)">
        <title>Aegilops tauschii genome assembly Aet v5.0 features greater sequence contiguity and improved annotation.</title>
        <authorList>
            <person name="Wang L."/>
            <person name="Zhu T."/>
            <person name="Rodriguez J.C."/>
            <person name="Deal K.R."/>
            <person name="Dubcovsky J."/>
            <person name="McGuire P.E."/>
            <person name="Lux T."/>
            <person name="Spannagl M."/>
            <person name="Mayer K.F.X."/>
            <person name="Baldrich P."/>
            <person name="Meyers B.C."/>
            <person name="Huo N."/>
            <person name="Gu Y.Q."/>
            <person name="Zhou H."/>
            <person name="Devos K.M."/>
            <person name="Bennetzen J.L."/>
            <person name="Unver T."/>
            <person name="Budak H."/>
            <person name="Gulick P.J."/>
            <person name="Galiba G."/>
            <person name="Kalapos B."/>
            <person name="Nelson D.R."/>
            <person name="Li P."/>
            <person name="You F.M."/>
            <person name="Luo M.C."/>
            <person name="Dvorak J."/>
        </authorList>
    </citation>
    <scope>NUCLEOTIDE SEQUENCE [LARGE SCALE GENOMIC DNA]</scope>
    <source>
        <strain evidence="1">cv. AL8/78</strain>
    </source>
</reference>
<sequence>MLQLRRLGLARLTVPLSNAQAEHLDMLNLNLNLRVHVTRLDMKLTRFRLAPPRIRRAQYPRAHAARLSLYRTILSLDLAKTRGTEFLKTRRACAMLEKLRFFLCSSCPELSLNCIGSHTPCIPKFIDVDTLAQSPDAHFFRGKAKGYMFKSTNSYKVILT</sequence>